<keyword evidence="3" id="KW-1185">Reference proteome</keyword>
<evidence type="ECO:0000256" key="1">
    <source>
        <dbReference type="SAM" id="MobiDB-lite"/>
    </source>
</evidence>
<proteinExistence type="predicted"/>
<name>A0A0D9QHD6_PLAFR</name>
<dbReference type="EMBL" id="KQ001692">
    <property type="protein sequence ID" value="KJP86495.1"/>
    <property type="molecule type" value="Genomic_DNA"/>
</dbReference>
<dbReference type="VEuPathDB" id="PlasmoDB:AK88_03871"/>
<dbReference type="GeneID" id="24269185"/>
<organism evidence="2 3">
    <name type="scientific">Plasmodium fragile</name>
    <dbReference type="NCBI Taxonomy" id="5857"/>
    <lineage>
        <taxon>Eukaryota</taxon>
        <taxon>Sar</taxon>
        <taxon>Alveolata</taxon>
        <taxon>Apicomplexa</taxon>
        <taxon>Aconoidasida</taxon>
        <taxon>Haemosporida</taxon>
        <taxon>Plasmodiidae</taxon>
        <taxon>Plasmodium</taxon>
        <taxon>Plasmodium (Plasmodium)</taxon>
    </lineage>
</organism>
<feature type="region of interest" description="Disordered" evidence="1">
    <location>
        <begin position="759"/>
        <end position="784"/>
    </location>
</feature>
<accession>A0A0D9QHD6</accession>
<feature type="region of interest" description="Disordered" evidence="1">
    <location>
        <begin position="939"/>
        <end position="969"/>
    </location>
</feature>
<protein>
    <submittedName>
        <fullName evidence="2">Uncharacterized protein</fullName>
    </submittedName>
</protein>
<reference evidence="2 3" key="1">
    <citation type="submission" date="2014-03" db="EMBL/GenBank/DDBJ databases">
        <title>The Genome Sequence of Plasmodium fragile nilgiri.</title>
        <authorList>
            <consortium name="The Broad Institute Genomics Platform"/>
            <consortium name="The Broad Institute Genome Sequencing Center for Infectious Disease"/>
            <person name="Neafsey D."/>
            <person name="Duraisingh M."/>
            <person name="Young S.K."/>
            <person name="Zeng Q."/>
            <person name="Gargeya S."/>
            <person name="Abouelleil A."/>
            <person name="Alvarado L."/>
            <person name="Chapman S.B."/>
            <person name="Gainer-Dewar J."/>
            <person name="Goldberg J."/>
            <person name="Griggs A."/>
            <person name="Gujja S."/>
            <person name="Hansen M."/>
            <person name="Howarth C."/>
            <person name="Imamovic A."/>
            <person name="Larimer J."/>
            <person name="Pearson M."/>
            <person name="Poon T.W."/>
            <person name="Priest M."/>
            <person name="Roberts A."/>
            <person name="Saif S."/>
            <person name="Shea T."/>
            <person name="Sykes S."/>
            <person name="Wortman J."/>
            <person name="Nusbaum C."/>
            <person name="Birren B."/>
        </authorList>
    </citation>
    <scope>NUCLEOTIDE SEQUENCE [LARGE SCALE GENOMIC DNA]</scope>
    <source>
        <strain evidence="3">nilgiri</strain>
    </source>
</reference>
<evidence type="ECO:0000313" key="2">
    <source>
        <dbReference type="EMBL" id="KJP86495.1"/>
    </source>
</evidence>
<dbReference type="RefSeq" id="XP_012336904.1">
    <property type="nucleotide sequence ID" value="XM_012481481.1"/>
</dbReference>
<gene>
    <name evidence="2" type="ORF">AK88_03871</name>
</gene>
<feature type="compositionally biased region" description="Basic and acidic residues" evidence="1">
    <location>
        <begin position="759"/>
        <end position="774"/>
    </location>
</feature>
<feature type="region of interest" description="Disordered" evidence="1">
    <location>
        <begin position="505"/>
        <end position="533"/>
    </location>
</feature>
<dbReference type="OMA" id="KYICIIS"/>
<feature type="compositionally biased region" description="Basic and acidic residues" evidence="1">
    <location>
        <begin position="954"/>
        <end position="963"/>
    </location>
</feature>
<sequence>MEEKKRRTKKIVAAEEMKATREDRVLRKFEDVKNKWDRQRQLIKERTKKRETLADQGDKYRERNELNTLIEHLNKEEKKKINWTENLRDESESITFKEAVKKVNLGVDLCKGNRDIFEKVFEGEAIQHGDPTVVQQHDPYVTNRDAKKNFYQGQIINKIKNNLEFVLQNFAIPLDSTFVVQGRRVDVAEVATAHEEDALPTVRDIGDSTLSPHPTHDECGKVYSPSNEQPLQTSKHIIRIQNGGRRRKVIPTSIELHNTSSSIIMFSISYKKKIKLKNEVLRQRDYLFFHEHKNYTLFISPNVGYLKPGEKKSVSLIFSFNYFVNTFGAITIRYLCNEQVFHRDVSVQVDSFFELDATELRRGDVSWGHFSLSSNRTHTNDKHEGAPIKNRLNNFFFYTKGRVFSSASHFANHDREITLDMVHSVRNNHMKGSHPASNSPCRDTPMSSNYMYDVFMKKILSESLQEAVKQYVITLLQSYAIVCGRNEEQGIPLGAQNKVATLAHENEHHSSHNTYKRGKESSRGVKGGQSPTNVHQQHIACAKDTFFNYLLRSFPTAFRKSYLVTLLHMALEQTLLTRSHSFYLRRYFYVIRFVRMIIMRQEVPDDLLSHQDTVFVQTNTHLLRYIIGFIHDLYRSHQQNDNVNNIKEIIFYFLSSAFLCIQRGVRNVILFLNLNLEGCTTAPLGGEAYTKSESVMSPWGGDFTNAVFHSFVFSYVRAFLSSQGKTTHYALHFVGEQADVSQVCEAIFSQRGDIRAVRSDDERGVSTDRTHDDTTSNVLEGDGGETPLEEDFFKKFQLDEDYAKCFFGESGEEEEPPQGEDKKGHIVFVAGKEAFARAVYEWHCGWSVRRLESRLACAQVGRLGDPSAVVPTPDLLTSDVPCSDAPTGDVGTTDVRTTDARTALVKKKTATGKMKGSIEDTTKKQKKKNAKVGKGTLREATIPHGGRPASEVTMDQHDNHSDEPIESTQHPCTNYHVEKLFEIFGASTYILDDRIEAEREKCLHVPEGVKVKVGMVASKMVNILPFVFNFICMKQVDNLFQQERHANYFLYDYFVWRNRDRLLEAMRKIVHYVDEPGDVSDKNNLFGKIPLPCDYDVSPYEEEKNTLLTISREETVTEQPQNHTLPRETSPKYIWILSPNVRNNGLGIANLNDMVEWLKLLSLAILMKASHVYICGELFFLFLFFMYDSGSLPARWCEGGKKSRFNQPYLGIYAHNNPTRGCPSTSVTHEMDHRSSCHLLHLNFLNVKQFPEPLLLLLKVNLFNILNMCDRYQIKLHFPEDMYLHPSECIPPSNTSTNVIPAVYCRLPHKNYKQMIQASRRKFLRTYGYRLANLGRLTSEALKGGEFSPGRNSHSAEISREGEMVDIRDKEEDDTDGMTDVVDEEVAAACPQRVRVCSHDVGRRTLNSIVRQLRGGHKVLWLCGAFERDPRQGCNSSLELIDCVVAAHKVNTGDEPPELSNRDKRGVVYLNNLIVLNEDVYALYHRQPRKDVNIPFLFPSHKVLVHLFDRTLPPSGFFSPF</sequence>
<dbReference type="Proteomes" id="UP000054561">
    <property type="component" value="Unassembled WGS sequence"/>
</dbReference>
<evidence type="ECO:0000313" key="3">
    <source>
        <dbReference type="Proteomes" id="UP000054561"/>
    </source>
</evidence>
<dbReference type="OrthoDB" id="378452at2759"/>